<evidence type="ECO:0000256" key="8">
    <source>
        <dbReference type="SAM" id="Phobius"/>
    </source>
</evidence>
<proteinExistence type="inferred from homology"/>
<feature type="transmembrane region" description="Helical" evidence="8">
    <location>
        <begin position="243"/>
        <end position="262"/>
    </location>
</feature>
<evidence type="ECO:0000256" key="3">
    <source>
        <dbReference type="ARBA" id="ARBA00022448"/>
    </source>
</evidence>
<comment type="subcellular location">
    <subcellularLocation>
        <location evidence="1">Cell membrane</location>
        <topology evidence="1">Multi-pass membrane protein</topology>
    </subcellularLocation>
</comment>
<dbReference type="HOGENOM" id="CLU_039483_8_0_6"/>
<keyword evidence="4" id="KW-1003">Cell membrane</keyword>
<dbReference type="InterPro" id="IPR047817">
    <property type="entry name" value="ABC2_TM_bact-type"/>
</dbReference>
<feature type="transmembrane region" description="Helical" evidence="8">
    <location>
        <begin position="299"/>
        <end position="320"/>
    </location>
</feature>
<feature type="domain" description="ABC transmembrane type-2" evidence="9">
    <location>
        <begin position="152"/>
        <end position="381"/>
    </location>
</feature>
<dbReference type="Proteomes" id="UP000001060">
    <property type="component" value="Chromosome"/>
</dbReference>
<evidence type="ECO:0000256" key="2">
    <source>
        <dbReference type="ARBA" id="ARBA00007783"/>
    </source>
</evidence>
<evidence type="ECO:0000256" key="1">
    <source>
        <dbReference type="ARBA" id="ARBA00004651"/>
    </source>
</evidence>
<evidence type="ECO:0000313" key="11">
    <source>
        <dbReference type="Proteomes" id="UP000001060"/>
    </source>
</evidence>
<protein>
    <submittedName>
        <fullName evidence="10">Putative ABC transporter, permease component</fullName>
    </submittedName>
</protein>
<dbReference type="Gene3D" id="3.40.1710.10">
    <property type="entry name" value="abc type-2 transporter like domain"/>
    <property type="match status" value="1"/>
</dbReference>
<keyword evidence="3" id="KW-0813">Transport</keyword>
<dbReference type="Pfam" id="PF12698">
    <property type="entry name" value="ABC2_membrane_3"/>
    <property type="match status" value="1"/>
</dbReference>
<dbReference type="KEGG" id="llo:LLO_2283"/>
<feature type="transmembrane region" description="Helical" evidence="8">
    <location>
        <begin position="360"/>
        <end position="378"/>
    </location>
</feature>
<dbReference type="PROSITE" id="PS51012">
    <property type="entry name" value="ABC_TM2"/>
    <property type="match status" value="1"/>
</dbReference>
<gene>
    <name evidence="10" type="ordered locus">LLO_2283</name>
</gene>
<dbReference type="GO" id="GO:0140359">
    <property type="term" value="F:ABC-type transporter activity"/>
    <property type="evidence" value="ECO:0007669"/>
    <property type="project" value="InterPro"/>
</dbReference>
<evidence type="ECO:0000256" key="7">
    <source>
        <dbReference type="ARBA" id="ARBA00023136"/>
    </source>
</evidence>
<dbReference type="STRING" id="661367.LLO_2283"/>
<reference evidence="10 11" key="1">
    <citation type="journal article" date="2010" name="PLoS Genet.">
        <title>Analysis of the Legionella longbeachae genome and transcriptome uncovers unique strategies to cause Legionnaires' disease.</title>
        <authorList>
            <person name="Cazalet C."/>
            <person name="Gomez-Valero L."/>
            <person name="Rusniok C."/>
            <person name="Lomma M."/>
            <person name="Dervins-Ravault D."/>
            <person name="Newton H."/>
            <person name="Sansom F."/>
            <person name="Jarraud S."/>
            <person name="Zidane N."/>
            <person name="Ma L."/>
            <person name="Bouchier C."/>
            <person name="Etienne J."/>
            <person name="Hartland E."/>
            <person name="Buchrieser C."/>
        </authorList>
    </citation>
    <scope>NUCLEOTIDE SEQUENCE [LARGE SCALE GENOMIC DNA]</scope>
    <source>
        <strain evidence="10 11">NSW150</strain>
    </source>
</reference>
<evidence type="ECO:0000313" key="10">
    <source>
        <dbReference type="EMBL" id="CBJ12692.1"/>
    </source>
</evidence>
<sequence length="383" mass="43264">MHRDYKMIKMELWRVLSVTKKEFIQIKRNISTFLFLFLIPVMQILLFGFMINTNPKYLPTTVISPEDSSFTRSLLEGFKHTDYFSLDSVAQSEQTAEKLLLSGKGLFVINIPPNFSRDLIRGKKPHVLIEADASDPISISNAFRAAAELPSKVFERELHGPLDYLSYHQTPFVFDIHPKFNPEGISQYNIVPGLISVLIFTTLTLLTAMSITSEYEVGTFETLLITPLSPANIIVGKVIPHFIVGYFILFILLMISCFVFSVPFYGSLLIYLFIMAFYSISNLSLGLAVSAFAKTQFQAVAIISACILVAVMSSGFLFPFSGMPVWAQYIGQILPLTHFIRITRNIMLKGADFNILWPDVWPIILFTIIIVILGTLVFRKTLD</sequence>
<dbReference type="InterPro" id="IPR013525">
    <property type="entry name" value="ABC2_TM"/>
</dbReference>
<dbReference type="AlphaFoldDB" id="D3HJU2"/>
<organism evidence="10 11">
    <name type="scientific">Legionella longbeachae serogroup 1 (strain NSW150)</name>
    <dbReference type="NCBI Taxonomy" id="661367"/>
    <lineage>
        <taxon>Bacteria</taxon>
        <taxon>Pseudomonadati</taxon>
        <taxon>Pseudomonadota</taxon>
        <taxon>Gammaproteobacteria</taxon>
        <taxon>Legionellales</taxon>
        <taxon>Legionellaceae</taxon>
        <taxon>Legionella</taxon>
    </lineage>
</organism>
<name>D3HJU2_LEGLN</name>
<keyword evidence="11" id="KW-1185">Reference proteome</keyword>
<evidence type="ECO:0000256" key="4">
    <source>
        <dbReference type="ARBA" id="ARBA00022475"/>
    </source>
</evidence>
<evidence type="ECO:0000256" key="6">
    <source>
        <dbReference type="ARBA" id="ARBA00022989"/>
    </source>
</evidence>
<feature type="transmembrane region" description="Helical" evidence="8">
    <location>
        <begin position="190"/>
        <end position="211"/>
    </location>
</feature>
<dbReference type="eggNOG" id="COG0842">
    <property type="taxonomic scope" value="Bacteria"/>
</dbReference>
<dbReference type="InterPro" id="IPR051449">
    <property type="entry name" value="ABC-2_transporter_component"/>
</dbReference>
<comment type="similarity">
    <text evidence="2">Belongs to the ABC-2 integral membrane protein family.</text>
</comment>
<dbReference type="GO" id="GO:0005886">
    <property type="term" value="C:plasma membrane"/>
    <property type="evidence" value="ECO:0007669"/>
    <property type="project" value="UniProtKB-SubCell"/>
</dbReference>
<dbReference type="EMBL" id="FN650140">
    <property type="protein sequence ID" value="CBJ12692.1"/>
    <property type="molecule type" value="Genomic_DNA"/>
</dbReference>
<keyword evidence="7 8" id="KW-0472">Membrane</keyword>
<evidence type="ECO:0000259" key="9">
    <source>
        <dbReference type="PROSITE" id="PS51012"/>
    </source>
</evidence>
<dbReference type="PANTHER" id="PTHR30294">
    <property type="entry name" value="MEMBRANE COMPONENT OF ABC TRANSPORTER YHHJ-RELATED"/>
    <property type="match status" value="1"/>
</dbReference>
<evidence type="ECO:0000256" key="5">
    <source>
        <dbReference type="ARBA" id="ARBA00022692"/>
    </source>
</evidence>
<dbReference type="PANTHER" id="PTHR30294:SF29">
    <property type="entry name" value="MULTIDRUG ABC TRANSPORTER PERMEASE YBHS-RELATED"/>
    <property type="match status" value="1"/>
</dbReference>
<feature type="transmembrane region" description="Helical" evidence="8">
    <location>
        <begin position="30"/>
        <end position="51"/>
    </location>
</feature>
<accession>D3HJU2</accession>
<feature type="transmembrane region" description="Helical" evidence="8">
    <location>
        <begin position="268"/>
        <end position="292"/>
    </location>
</feature>
<keyword evidence="5 8" id="KW-0812">Transmembrane</keyword>
<keyword evidence="6 8" id="KW-1133">Transmembrane helix</keyword>